<feature type="non-terminal residue" evidence="1">
    <location>
        <position position="1"/>
    </location>
</feature>
<dbReference type="AlphaFoldDB" id="A0A391NNJ5"/>
<comment type="caution">
    <text evidence="1">The sequence shown here is derived from an EMBL/GenBank/DDBJ whole genome shotgun (WGS) entry which is preliminary data.</text>
</comment>
<dbReference type="EMBL" id="BDIP01002877">
    <property type="protein sequence ID" value="GCA63264.1"/>
    <property type="molecule type" value="Genomic_DNA"/>
</dbReference>
<name>A0A391NNJ5_9EUKA</name>
<protein>
    <submittedName>
        <fullName evidence="1">Uncharacterized protein</fullName>
    </submittedName>
</protein>
<sequence>MTDVLTSTEGDTLLDQVYQACYIGYPVVVL</sequence>
<keyword evidence="2" id="KW-1185">Reference proteome</keyword>
<reference evidence="1 2" key="1">
    <citation type="journal article" date="2018" name="PLoS ONE">
        <title>The draft genome of Kipferlia bialata reveals reductive genome evolution in fornicate parasites.</title>
        <authorList>
            <person name="Tanifuji G."/>
            <person name="Takabayashi S."/>
            <person name="Kume K."/>
            <person name="Takagi M."/>
            <person name="Nakayama T."/>
            <person name="Kamikawa R."/>
            <person name="Inagaki Y."/>
            <person name="Hashimoto T."/>
        </authorList>
    </citation>
    <scope>NUCLEOTIDE SEQUENCE [LARGE SCALE GENOMIC DNA]</scope>
    <source>
        <strain evidence="1">NY0173</strain>
    </source>
</reference>
<organism evidence="1 2">
    <name type="scientific">Kipferlia bialata</name>
    <dbReference type="NCBI Taxonomy" id="797122"/>
    <lineage>
        <taxon>Eukaryota</taxon>
        <taxon>Metamonada</taxon>
        <taxon>Carpediemonas-like organisms</taxon>
        <taxon>Kipferlia</taxon>
    </lineage>
</organism>
<accession>A0A391NNJ5</accession>
<evidence type="ECO:0000313" key="1">
    <source>
        <dbReference type="EMBL" id="GCA63264.1"/>
    </source>
</evidence>
<proteinExistence type="predicted"/>
<evidence type="ECO:0000313" key="2">
    <source>
        <dbReference type="Proteomes" id="UP000265618"/>
    </source>
</evidence>
<gene>
    <name evidence="1" type="ORF">KIPB_008899</name>
</gene>
<dbReference type="Proteomes" id="UP000265618">
    <property type="component" value="Unassembled WGS sequence"/>
</dbReference>